<dbReference type="SUPFAM" id="SSF52172">
    <property type="entry name" value="CheY-like"/>
    <property type="match status" value="1"/>
</dbReference>
<evidence type="ECO:0000256" key="3">
    <source>
        <dbReference type="ARBA" id="ARBA00023015"/>
    </source>
</evidence>
<feature type="DNA-binding region" description="OmpR/PhoB-type" evidence="7">
    <location>
        <begin position="117"/>
        <end position="218"/>
    </location>
</feature>
<evidence type="ECO:0000256" key="1">
    <source>
        <dbReference type="ARBA" id="ARBA00022553"/>
    </source>
</evidence>
<evidence type="ECO:0000256" key="5">
    <source>
        <dbReference type="ARBA" id="ARBA00023163"/>
    </source>
</evidence>
<dbReference type="Gene3D" id="3.40.50.2300">
    <property type="match status" value="1"/>
</dbReference>
<dbReference type="InterPro" id="IPR016032">
    <property type="entry name" value="Sig_transdc_resp-reg_C-effctor"/>
</dbReference>
<dbReference type="Proteomes" id="UP000009232">
    <property type="component" value="Chromosome"/>
</dbReference>
<dbReference type="PANTHER" id="PTHR48111">
    <property type="entry name" value="REGULATOR OF RPOS"/>
    <property type="match status" value="1"/>
</dbReference>
<dbReference type="AlphaFoldDB" id="F6DAI1"/>
<dbReference type="InterPro" id="IPR001789">
    <property type="entry name" value="Sig_transdc_resp-reg_receiver"/>
</dbReference>
<reference evidence="10 11" key="1">
    <citation type="submission" date="2011-05" db="EMBL/GenBank/DDBJ databases">
        <title>Complete sequence of Thioalkalimicrobium cyclicum ALM1.</title>
        <authorList>
            <consortium name="US DOE Joint Genome Institute"/>
            <person name="Lucas S."/>
            <person name="Han J."/>
            <person name="Lapidus A."/>
            <person name="Cheng J.-F."/>
            <person name="Goodwin L."/>
            <person name="Pitluck S."/>
            <person name="Peters L."/>
            <person name="Mikhailova N."/>
            <person name="Davenport K."/>
            <person name="Han C."/>
            <person name="Tapia R."/>
            <person name="Land M."/>
            <person name="Hauser L."/>
            <person name="Kyrpides N."/>
            <person name="Ivanova N."/>
            <person name="Pagani I."/>
            <person name="Kappler U."/>
            <person name="Woyke T."/>
        </authorList>
    </citation>
    <scope>NUCLEOTIDE SEQUENCE [LARGE SCALE GENOMIC DNA]</scope>
    <source>
        <strain evidence="11">DSM 14477 / JCM 11371 / ALM1</strain>
    </source>
</reference>
<accession>F6DAI1</accession>
<evidence type="ECO:0000313" key="10">
    <source>
        <dbReference type="EMBL" id="AEG32237.1"/>
    </source>
</evidence>
<dbReference type="STRING" id="717773.Thicy_1477"/>
<evidence type="ECO:0000256" key="6">
    <source>
        <dbReference type="PROSITE-ProRule" id="PRU00169"/>
    </source>
</evidence>
<evidence type="ECO:0000256" key="4">
    <source>
        <dbReference type="ARBA" id="ARBA00023125"/>
    </source>
</evidence>
<dbReference type="Pfam" id="PF00486">
    <property type="entry name" value="Trans_reg_C"/>
    <property type="match status" value="1"/>
</dbReference>
<keyword evidence="11" id="KW-1185">Reference proteome</keyword>
<dbReference type="PANTHER" id="PTHR48111:SF1">
    <property type="entry name" value="TWO-COMPONENT RESPONSE REGULATOR ORR33"/>
    <property type="match status" value="1"/>
</dbReference>
<dbReference type="InterPro" id="IPR036388">
    <property type="entry name" value="WH-like_DNA-bd_sf"/>
</dbReference>
<name>F6DAI1_THICA</name>
<evidence type="ECO:0000256" key="7">
    <source>
        <dbReference type="PROSITE-ProRule" id="PRU01091"/>
    </source>
</evidence>
<keyword evidence="3" id="KW-0805">Transcription regulation</keyword>
<feature type="modified residue" description="4-aspartylphosphate" evidence="6">
    <location>
        <position position="51"/>
    </location>
</feature>
<dbReference type="InterPro" id="IPR011006">
    <property type="entry name" value="CheY-like_superfamily"/>
</dbReference>
<evidence type="ECO:0000259" key="9">
    <source>
        <dbReference type="PROSITE" id="PS51755"/>
    </source>
</evidence>
<keyword evidence="1 6" id="KW-0597">Phosphoprotein</keyword>
<dbReference type="GO" id="GO:0000156">
    <property type="term" value="F:phosphorelay response regulator activity"/>
    <property type="evidence" value="ECO:0007669"/>
    <property type="project" value="TreeGrafter"/>
</dbReference>
<dbReference type="GO" id="GO:0005829">
    <property type="term" value="C:cytosol"/>
    <property type="evidence" value="ECO:0007669"/>
    <property type="project" value="TreeGrafter"/>
</dbReference>
<proteinExistence type="predicted"/>
<sequence>MPKVLLIEDHKMLRDSLKHLMLNQGYEVTALESVEDLFDHALDYWDLAILDVGLPGEDGLSFASRLRKARPDMIIIVLSVNDHSENRVACYESDADLFLAKPLDSEELLAAMAAYLRKKKRRQDTAPMVLNLEANLLTYHNHYVRLTANETRLLHAMLMAEADLVEVWQLKAALGFIDDDGKNRLEVLISRLRKKLFQAFDLGDLIQAERGQGYKLSQAIVAED</sequence>
<protein>
    <submittedName>
        <fullName evidence="10">Two component transcriptional regulator, winged helix family</fullName>
    </submittedName>
</protein>
<organism evidence="10 11">
    <name type="scientific">Thiomicrospira cyclica (strain DSM 14477 / JCM 11371 / ALM1)</name>
    <name type="common">Thioalkalimicrobium cyclicum</name>
    <dbReference type="NCBI Taxonomy" id="717773"/>
    <lineage>
        <taxon>Bacteria</taxon>
        <taxon>Pseudomonadati</taxon>
        <taxon>Pseudomonadota</taxon>
        <taxon>Gammaproteobacteria</taxon>
        <taxon>Thiotrichales</taxon>
        <taxon>Piscirickettsiaceae</taxon>
        <taxon>Thiomicrospira</taxon>
    </lineage>
</organism>
<dbReference type="SMART" id="SM00448">
    <property type="entry name" value="REC"/>
    <property type="match status" value="1"/>
</dbReference>
<dbReference type="PROSITE" id="PS51755">
    <property type="entry name" value="OMPR_PHOB"/>
    <property type="match status" value="1"/>
</dbReference>
<dbReference type="EMBL" id="CP002776">
    <property type="protein sequence ID" value="AEG32237.1"/>
    <property type="molecule type" value="Genomic_DNA"/>
</dbReference>
<keyword evidence="5" id="KW-0804">Transcription</keyword>
<keyword evidence="2" id="KW-0902">Two-component regulatory system</keyword>
<dbReference type="RefSeq" id="WP_013836012.1">
    <property type="nucleotide sequence ID" value="NC_015581.1"/>
</dbReference>
<evidence type="ECO:0000259" key="8">
    <source>
        <dbReference type="PROSITE" id="PS50110"/>
    </source>
</evidence>
<dbReference type="InterPro" id="IPR001867">
    <property type="entry name" value="OmpR/PhoB-type_DNA-bd"/>
</dbReference>
<dbReference type="GO" id="GO:0006355">
    <property type="term" value="P:regulation of DNA-templated transcription"/>
    <property type="evidence" value="ECO:0007669"/>
    <property type="project" value="InterPro"/>
</dbReference>
<dbReference type="SMART" id="SM00862">
    <property type="entry name" value="Trans_reg_C"/>
    <property type="match status" value="1"/>
</dbReference>
<dbReference type="PROSITE" id="PS50110">
    <property type="entry name" value="RESPONSE_REGULATORY"/>
    <property type="match status" value="1"/>
</dbReference>
<dbReference type="KEGG" id="tcy:Thicy_1477"/>
<dbReference type="eggNOG" id="COG0745">
    <property type="taxonomic scope" value="Bacteria"/>
</dbReference>
<feature type="domain" description="OmpR/PhoB-type" evidence="9">
    <location>
        <begin position="117"/>
        <end position="218"/>
    </location>
</feature>
<dbReference type="HOGENOM" id="CLU_000445_30_4_6"/>
<keyword evidence="4 7" id="KW-0238">DNA-binding</keyword>
<evidence type="ECO:0000313" key="11">
    <source>
        <dbReference type="Proteomes" id="UP000009232"/>
    </source>
</evidence>
<dbReference type="InterPro" id="IPR039420">
    <property type="entry name" value="WalR-like"/>
</dbReference>
<dbReference type="Gene3D" id="1.10.10.10">
    <property type="entry name" value="Winged helix-like DNA-binding domain superfamily/Winged helix DNA-binding domain"/>
    <property type="match status" value="1"/>
</dbReference>
<dbReference type="SUPFAM" id="SSF46894">
    <property type="entry name" value="C-terminal effector domain of the bipartite response regulators"/>
    <property type="match status" value="1"/>
</dbReference>
<evidence type="ECO:0000256" key="2">
    <source>
        <dbReference type="ARBA" id="ARBA00023012"/>
    </source>
</evidence>
<dbReference type="CDD" id="cd00383">
    <property type="entry name" value="trans_reg_C"/>
    <property type="match status" value="1"/>
</dbReference>
<gene>
    <name evidence="10" type="ordered locus">Thicy_1477</name>
</gene>
<dbReference type="Pfam" id="PF00072">
    <property type="entry name" value="Response_reg"/>
    <property type="match status" value="1"/>
</dbReference>
<dbReference type="GO" id="GO:0000976">
    <property type="term" value="F:transcription cis-regulatory region binding"/>
    <property type="evidence" value="ECO:0007669"/>
    <property type="project" value="TreeGrafter"/>
</dbReference>
<dbReference type="GO" id="GO:0032993">
    <property type="term" value="C:protein-DNA complex"/>
    <property type="evidence" value="ECO:0007669"/>
    <property type="project" value="TreeGrafter"/>
</dbReference>
<feature type="domain" description="Response regulatory" evidence="8">
    <location>
        <begin position="3"/>
        <end position="116"/>
    </location>
</feature>